<keyword evidence="2" id="KW-0812">Transmembrane</keyword>
<proteinExistence type="predicted"/>
<dbReference type="KEGG" id="mmc:Mmcs_3985"/>
<protein>
    <recommendedName>
        <fullName evidence="3">DUF4190 domain-containing protein</fullName>
    </recommendedName>
</protein>
<evidence type="ECO:0000256" key="2">
    <source>
        <dbReference type="SAM" id="Phobius"/>
    </source>
</evidence>
<keyword evidence="2" id="KW-1133">Transmembrane helix</keyword>
<dbReference type="Pfam" id="PF13828">
    <property type="entry name" value="DUF4190"/>
    <property type="match status" value="1"/>
</dbReference>
<gene>
    <name evidence="4" type="ordered locus">Mmcs_3985</name>
</gene>
<organism evidence="4">
    <name type="scientific">Mycobacterium sp. (strain MCS)</name>
    <dbReference type="NCBI Taxonomy" id="164756"/>
    <lineage>
        <taxon>Bacteria</taxon>
        <taxon>Bacillati</taxon>
        <taxon>Actinomycetota</taxon>
        <taxon>Actinomycetes</taxon>
        <taxon>Mycobacteriales</taxon>
        <taxon>Mycobacteriaceae</taxon>
        <taxon>Mycobacterium</taxon>
    </lineage>
</organism>
<feature type="compositionally biased region" description="Low complexity" evidence="1">
    <location>
        <begin position="10"/>
        <end position="37"/>
    </location>
</feature>
<accession>A0A5Q5BNV8</accession>
<evidence type="ECO:0000259" key="3">
    <source>
        <dbReference type="Pfam" id="PF13828"/>
    </source>
</evidence>
<feature type="domain" description="DUF4190" evidence="3">
    <location>
        <begin position="118"/>
        <end position="177"/>
    </location>
</feature>
<feature type="region of interest" description="Disordered" evidence="1">
    <location>
        <begin position="1"/>
        <end position="96"/>
    </location>
</feature>
<dbReference type="AlphaFoldDB" id="A0A5Q5BNV8"/>
<name>A0A5Q5BNV8_MYCSS</name>
<keyword evidence="2" id="KW-0472">Membrane</keyword>
<feature type="compositionally biased region" description="Low complexity" evidence="1">
    <location>
        <begin position="47"/>
        <end position="69"/>
    </location>
</feature>
<evidence type="ECO:0000313" key="4">
    <source>
        <dbReference type="EMBL" id="ABG10090.1"/>
    </source>
</evidence>
<feature type="compositionally biased region" description="Low complexity" evidence="1">
    <location>
        <begin position="79"/>
        <end position="92"/>
    </location>
</feature>
<feature type="transmembrane region" description="Helical" evidence="2">
    <location>
        <begin position="159"/>
        <end position="183"/>
    </location>
</feature>
<dbReference type="InterPro" id="IPR025241">
    <property type="entry name" value="DUF4190"/>
</dbReference>
<evidence type="ECO:0000256" key="1">
    <source>
        <dbReference type="SAM" id="MobiDB-lite"/>
    </source>
</evidence>
<feature type="transmembrane region" description="Helical" evidence="2">
    <location>
        <begin position="118"/>
        <end position="147"/>
    </location>
</feature>
<reference evidence="4" key="1">
    <citation type="submission" date="2006-06" db="EMBL/GenBank/DDBJ databases">
        <title>Complete sequence of chromosome of Mycobacterium sp. MCS.</title>
        <authorList>
            <consortium name="US DOE Joint Genome Institute"/>
            <person name="Copeland A."/>
            <person name="Lucas S."/>
            <person name="Lapidus A."/>
            <person name="Barry K."/>
            <person name="Detter J.C."/>
            <person name="Glavina del Rio T."/>
            <person name="Hammon N."/>
            <person name="Israni S."/>
            <person name="Dalin E."/>
            <person name="Tice H."/>
            <person name="Pitluck S."/>
            <person name="Martinez M."/>
            <person name="Schmutz J."/>
            <person name="Larimer F."/>
            <person name="Land M."/>
            <person name="Hauser L."/>
            <person name="Kyrpides N."/>
            <person name="Kim E."/>
            <person name="Miller C.D."/>
            <person name="Hughes J.E."/>
            <person name="Anderson A.J."/>
            <person name="Sims R.C."/>
            <person name="Richardson P."/>
        </authorList>
    </citation>
    <scope>NUCLEOTIDE SEQUENCE [LARGE SCALE GENOMIC DNA]</scope>
    <source>
        <strain evidence="4">MCS</strain>
    </source>
</reference>
<dbReference type="EMBL" id="CP000384">
    <property type="protein sequence ID" value="ABG10090.1"/>
    <property type="molecule type" value="Genomic_DNA"/>
</dbReference>
<sequence>MTNPERDPEPSSAAEPGASGSEPPAGGYETPAYGEQPSYPPPPPGFEQPGYQPPQYQQPDYQQPQYQQPQYPPPPPGYQPYGSYGSPYDAPAGYPPPPPPGYPPYAGGYGAGPKTNALAIWSLVASLIGFVCCLGSVAGIALGLVSLNQIKQNQEEGQGLAIAGIAVGAVSLLAGLVMAVVLMGA</sequence>